<keyword evidence="5" id="KW-1185">Reference proteome</keyword>
<feature type="region of interest" description="Disordered" evidence="2">
    <location>
        <begin position="51"/>
        <end position="72"/>
    </location>
</feature>
<evidence type="ECO:0000313" key="4">
    <source>
        <dbReference type="EMBL" id="VDK42517.1"/>
    </source>
</evidence>
<dbReference type="WBParaSite" id="GPUH_0000410301-mRNA-1">
    <property type="protein sequence ID" value="GPUH_0000410301-mRNA-1"/>
    <property type="gene ID" value="GPUH_0000410301"/>
</dbReference>
<gene>
    <name evidence="4" type="ORF">GPUH_LOCUS4096</name>
</gene>
<evidence type="ECO:0000313" key="6">
    <source>
        <dbReference type="WBParaSite" id="GPUH_0000410301-mRNA-1"/>
    </source>
</evidence>
<evidence type="ECO:0000256" key="2">
    <source>
        <dbReference type="SAM" id="MobiDB-lite"/>
    </source>
</evidence>
<feature type="domain" description="UFSP1/2/DUB catalytic" evidence="3">
    <location>
        <begin position="103"/>
        <end position="189"/>
    </location>
</feature>
<reference evidence="4 5" key="2">
    <citation type="submission" date="2018-11" db="EMBL/GenBank/DDBJ databases">
        <authorList>
            <consortium name="Pathogen Informatics"/>
        </authorList>
    </citation>
    <scope>NUCLEOTIDE SEQUENCE [LARGE SCALE GENOMIC DNA]</scope>
</reference>
<keyword evidence="1" id="KW-0378">Hydrolase</keyword>
<accession>A0A183D5V5</accession>
<evidence type="ECO:0000313" key="5">
    <source>
        <dbReference type="Proteomes" id="UP000271098"/>
    </source>
</evidence>
<evidence type="ECO:0000259" key="3">
    <source>
        <dbReference type="Pfam" id="PF07910"/>
    </source>
</evidence>
<dbReference type="Gene3D" id="3.90.70.130">
    <property type="match status" value="1"/>
</dbReference>
<dbReference type="GO" id="GO:0016787">
    <property type="term" value="F:hydrolase activity"/>
    <property type="evidence" value="ECO:0007669"/>
    <property type="project" value="UniProtKB-KW"/>
</dbReference>
<reference evidence="6" key="1">
    <citation type="submission" date="2016-06" db="UniProtKB">
        <authorList>
            <consortium name="WormBaseParasite"/>
        </authorList>
    </citation>
    <scope>IDENTIFICATION</scope>
</reference>
<dbReference type="InterPro" id="IPR012462">
    <property type="entry name" value="UFSP1/2_DUB_cat"/>
</dbReference>
<name>A0A183D5V5_9BILA</name>
<protein>
    <submittedName>
        <fullName evidence="6">Zinc finger with UFM1-specific peptidase domain protein</fullName>
    </submittedName>
</protein>
<dbReference type="OrthoDB" id="288987at2759"/>
<sequence>MAPNPSWYNEDVRDVSQYYKNHRKKRKKSRVVKKSRSLFNKLFRRRRKSYETLKEEEEEDSPQEEGRRLGHQVSDLSERIRILLESNPNVYRAILATNLRLHQNNPWEAGWGCGYRNLQTLVDSIACDQVLSEASGLDSIPTFLEIQGIIEEAWQAGFDPDGARSMRNSVISSTKWLGASDVATFLQVPISEDFCKHLNFAQKILL</sequence>
<dbReference type="EMBL" id="UYRT01007464">
    <property type="protein sequence ID" value="VDK42517.1"/>
    <property type="molecule type" value="Genomic_DNA"/>
</dbReference>
<dbReference type="Pfam" id="PF07910">
    <property type="entry name" value="Peptidase_C78"/>
    <property type="match status" value="1"/>
</dbReference>
<dbReference type="Proteomes" id="UP000271098">
    <property type="component" value="Unassembled WGS sequence"/>
</dbReference>
<organism evidence="6">
    <name type="scientific">Gongylonema pulchrum</name>
    <dbReference type="NCBI Taxonomy" id="637853"/>
    <lineage>
        <taxon>Eukaryota</taxon>
        <taxon>Metazoa</taxon>
        <taxon>Ecdysozoa</taxon>
        <taxon>Nematoda</taxon>
        <taxon>Chromadorea</taxon>
        <taxon>Rhabditida</taxon>
        <taxon>Spirurina</taxon>
        <taxon>Spiruromorpha</taxon>
        <taxon>Spiruroidea</taxon>
        <taxon>Gongylonematidae</taxon>
        <taxon>Gongylonema</taxon>
    </lineage>
</organism>
<proteinExistence type="predicted"/>
<dbReference type="AlphaFoldDB" id="A0A183D5V5"/>
<feature type="compositionally biased region" description="Acidic residues" evidence="2">
    <location>
        <begin position="54"/>
        <end position="63"/>
    </location>
</feature>
<evidence type="ECO:0000256" key="1">
    <source>
        <dbReference type="ARBA" id="ARBA00022801"/>
    </source>
</evidence>